<keyword evidence="6 14" id="KW-0812">Transmembrane</keyword>
<dbReference type="GO" id="GO:0015891">
    <property type="term" value="P:siderophore transport"/>
    <property type="evidence" value="ECO:0007669"/>
    <property type="project" value="InterPro"/>
</dbReference>
<evidence type="ECO:0000256" key="11">
    <source>
        <dbReference type="ARBA" id="ARBA00023136"/>
    </source>
</evidence>
<dbReference type="AlphaFoldDB" id="N6Z0B0"/>
<dbReference type="GO" id="GO:0009279">
    <property type="term" value="C:cell outer membrane"/>
    <property type="evidence" value="ECO:0007669"/>
    <property type="project" value="UniProtKB-SubCell"/>
</dbReference>
<feature type="signal peptide" evidence="16">
    <location>
        <begin position="1"/>
        <end position="30"/>
    </location>
</feature>
<keyword evidence="7 16" id="KW-0732">Signal</keyword>
<accession>N6Z0B0</accession>
<evidence type="ECO:0000256" key="14">
    <source>
        <dbReference type="PROSITE-ProRule" id="PRU01360"/>
    </source>
</evidence>
<dbReference type="EMBL" id="AMXE01000071">
    <property type="protein sequence ID" value="ENO85609.1"/>
    <property type="molecule type" value="Genomic_DNA"/>
</dbReference>
<dbReference type="eggNOG" id="COG4773">
    <property type="taxonomic scope" value="Bacteria"/>
</dbReference>
<dbReference type="CDD" id="cd01347">
    <property type="entry name" value="ligand_gated_channel"/>
    <property type="match status" value="1"/>
</dbReference>
<evidence type="ECO:0000313" key="18">
    <source>
        <dbReference type="EMBL" id="ENO85609.1"/>
    </source>
</evidence>
<evidence type="ECO:0000256" key="8">
    <source>
        <dbReference type="ARBA" id="ARBA00023004"/>
    </source>
</evidence>
<organism evidence="18 19">
    <name type="scientific">Thauera linaloolentis (strain DSM 12138 / JCM 21573 / CCUG 41526 / CIP 105981 / IAM 15112 / NBRC 102519 / 47Lol)</name>
    <dbReference type="NCBI Taxonomy" id="1123367"/>
    <lineage>
        <taxon>Bacteria</taxon>
        <taxon>Pseudomonadati</taxon>
        <taxon>Pseudomonadota</taxon>
        <taxon>Betaproteobacteria</taxon>
        <taxon>Rhodocyclales</taxon>
        <taxon>Zoogloeaceae</taxon>
        <taxon>Thauera</taxon>
    </lineage>
</organism>
<dbReference type="PANTHER" id="PTHR32552:SF74">
    <property type="entry name" value="HYDROXAMATE SIDEROPHORE RECEPTOR FHUE"/>
    <property type="match status" value="1"/>
</dbReference>
<dbReference type="Proteomes" id="UP000013232">
    <property type="component" value="Unassembled WGS sequence"/>
</dbReference>
<dbReference type="Pfam" id="PF07715">
    <property type="entry name" value="Plug"/>
    <property type="match status" value="1"/>
</dbReference>
<reference evidence="18 19" key="1">
    <citation type="submission" date="2012-09" db="EMBL/GenBank/DDBJ databases">
        <title>Draft Genome Sequences of 6 Strains from Genus Thauera.</title>
        <authorList>
            <person name="Liu B."/>
            <person name="Shapleigh J.P."/>
            <person name="Frostegard A.H."/>
        </authorList>
    </citation>
    <scope>NUCLEOTIDE SEQUENCE [LARGE SCALE GENOMIC DNA]</scope>
    <source>
        <strain evidence="19">47Lol / DSM 12138</strain>
    </source>
</reference>
<dbReference type="InterPro" id="IPR011662">
    <property type="entry name" value="Secretin/TonB_short_N"/>
</dbReference>
<dbReference type="STRING" id="1123367.GCA_000621305_03320"/>
<evidence type="ECO:0000256" key="6">
    <source>
        <dbReference type="ARBA" id="ARBA00022692"/>
    </source>
</evidence>
<comment type="subcellular location">
    <subcellularLocation>
        <location evidence="1 14">Cell outer membrane</location>
        <topology evidence="1 14">Multi-pass membrane protein</topology>
    </subcellularLocation>
</comment>
<dbReference type="PANTHER" id="PTHR32552">
    <property type="entry name" value="FERRICHROME IRON RECEPTOR-RELATED"/>
    <property type="match status" value="1"/>
</dbReference>
<comment type="similarity">
    <text evidence="2 14 15">Belongs to the TonB-dependent receptor family.</text>
</comment>
<keyword evidence="3 14" id="KW-0813">Transport</keyword>
<dbReference type="OrthoDB" id="174652at2"/>
<dbReference type="Gene3D" id="2.40.170.20">
    <property type="entry name" value="TonB-dependent receptor, beta-barrel domain"/>
    <property type="match status" value="1"/>
</dbReference>
<dbReference type="GO" id="GO:0015344">
    <property type="term" value="F:siderophore uptake transmembrane transporter activity"/>
    <property type="evidence" value="ECO:0007669"/>
    <property type="project" value="TreeGrafter"/>
</dbReference>
<evidence type="ECO:0000256" key="3">
    <source>
        <dbReference type="ARBA" id="ARBA00022448"/>
    </source>
</evidence>
<evidence type="ECO:0000256" key="12">
    <source>
        <dbReference type="ARBA" id="ARBA00023170"/>
    </source>
</evidence>
<dbReference type="SUPFAM" id="SSF56935">
    <property type="entry name" value="Porins"/>
    <property type="match status" value="1"/>
</dbReference>
<dbReference type="Gene3D" id="2.170.130.10">
    <property type="entry name" value="TonB-dependent receptor, plug domain"/>
    <property type="match status" value="1"/>
</dbReference>
<evidence type="ECO:0000256" key="13">
    <source>
        <dbReference type="ARBA" id="ARBA00023237"/>
    </source>
</evidence>
<keyword evidence="8" id="KW-0408">Iron</keyword>
<sequence>MNRHPMRPSPRAIARIAALAFALGAPSLHAQTHAAPMRIQIAAQPLAQALNDWARQTRFQLVVQQSAVAGRIAPAVSGNLSPQQALDQLLVGSGLWGRFDDAIVTIEPKSAAKESMLPQVQVIAHGVRDEVTEGTGAYTIGSTNAATGMNLSLRETPQSVSVITRQRMDDQQLNSLADVLEQTPGIMVFKQGPAVGGYQDIYARGYALNSYQVDGMPSSISAWGVNSLGGYLDTAIYDSIAVVRGATGLLNGAGDPAASVSFVRKRPTREFQASIESAMGRWKQRRAVADVGGPLNAAGNLRGRLVAAHDEAESWIDRYEGDKQIVYGVLDADLSEKTLLTLALEHGRENSNAYESGYGYPVVYSGFASLGHVVPTPFGRHDSPLPEWGEFDNKRTAASLGLEHRFDENWRIKLSYSHTERELRYKRGMVQGINMDGTAARAMMIRGADKTEVDAFDVRLDGQYSLFGRKHDLAVGFNGSQIDQRGRPNYYGIMIIRNQIPIVNGIPLFVEPDWNAIASTDGSYSAYETNQSGFYASTRLRPTDDLSLILGGRWSNWRYRAETRPAGTVTDDREYNNEFTPYAGVVYDLTRNVSAYASYTGVFNPQAVKDVGGGLLDPEEGKNYELGFKGEWFGGLLNASIAAFETRKENLAVLDEENFTPDGDQAYLAEDETKTRGWELEAAGELARGWHLHGGYTRTLSRDSDGGRLWTDRPIHMFKLFSS</sequence>
<keyword evidence="11 14" id="KW-0472">Membrane</keyword>
<dbReference type="FunFam" id="2.170.130.10:FF:000010">
    <property type="entry name" value="Ferripyoverdine receptor"/>
    <property type="match status" value="1"/>
</dbReference>
<dbReference type="Pfam" id="PF00593">
    <property type="entry name" value="TonB_dep_Rec_b-barrel"/>
    <property type="match status" value="1"/>
</dbReference>
<dbReference type="InterPro" id="IPR000531">
    <property type="entry name" value="Beta-barrel_TonB"/>
</dbReference>
<keyword evidence="10 15" id="KW-0798">TonB box</keyword>
<evidence type="ECO:0000256" key="10">
    <source>
        <dbReference type="ARBA" id="ARBA00023077"/>
    </source>
</evidence>
<dbReference type="RefSeq" id="WP_004342245.1">
    <property type="nucleotide sequence ID" value="NZ_AMXE01000071.1"/>
</dbReference>
<keyword evidence="19" id="KW-1185">Reference proteome</keyword>
<evidence type="ECO:0000256" key="2">
    <source>
        <dbReference type="ARBA" id="ARBA00009810"/>
    </source>
</evidence>
<keyword evidence="5" id="KW-0410">Iron transport</keyword>
<name>N6Z0B0_THAL4</name>
<dbReference type="NCBIfam" id="TIGR01783">
    <property type="entry name" value="TonB-siderophor"/>
    <property type="match status" value="1"/>
</dbReference>
<proteinExistence type="inferred from homology"/>
<dbReference type="Gene3D" id="3.55.50.30">
    <property type="match status" value="1"/>
</dbReference>
<dbReference type="InterPro" id="IPR036942">
    <property type="entry name" value="Beta-barrel_TonB_sf"/>
</dbReference>
<evidence type="ECO:0000256" key="9">
    <source>
        <dbReference type="ARBA" id="ARBA00023065"/>
    </source>
</evidence>
<keyword evidence="13 14" id="KW-0998">Cell outer membrane</keyword>
<dbReference type="InterPro" id="IPR012910">
    <property type="entry name" value="Plug_dom"/>
</dbReference>
<evidence type="ECO:0000259" key="17">
    <source>
        <dbReference type="SMART" id="SM00965"/>
    </source>
</evidence>
<keyword evidence="4 14" id="KW-1134">Transmembrane beta strand</keyword>
<dbReference type="PROSITE" id="PS52016">
    <property type="entry name" value="TONB_DEPENDENT_REC_3"/>
    <property type="match status" value="1"/>
</dbReference>
<evidence type="ECO:0000256" key="1">
    <source>
        <dbReference type="ARBA" id="ARBA00004571"/>
    </source>
</evidence>
<keyword evidence="9" id="KW-0406">Ion transport</keyword>
<feature type="chain" id="PRO_5004129305" evidence="16">
    <location>
        <begin position="31"/>
        <end position="723"/>
    </location>
</feature>
<dbReference type="InterPro" id="IPR039426">
    <property type="entry name" value="TonB-dep_rcpt-like"/>
</dbReference>
<evidence type="ECO:0000256" key="7">
    <source>
        <dbReference type="ARBA" id="ARBA00022729"/>
    </source>
</evidence>
<evidence type="ECO:0000256" key="4">
    <source>
        <dbReference type="ARBA" id="ARBA00022452"/>
    </source>
</evidence>
<keyword evidence="12 18" id="KW-0675">Receptor</keyword>
<protein>
    <submittedName>
        <fullName evidence="18">TonB-dependent siderophore receptor</fullName>
    </submittedName>
</protein>
<dbReference type="InterPro" id="IPR010105">
    <property type="entry name" value="TonB_sidphr_rcpt"/>
</dbReference>
<dbReference type="SMART" id="SM00965">
    <property type="entry name" value="STN"/>
    <property type="match status" value="1"/>
</dbReference>
<gene>
    <name evidence="18" type="ORF">C666_14950</name>
</gene>
<evidence type="ECO:0000256" key="5">
    <source>
        <dbReference type="ARBA" id="ARBA00022496"/>
    </source>
</evidence>
<evidence type="ECO:0000256" key="16">
    <source>
        <dbReference type="SAM" id="SignalP"/>
    </source>
</evidence>
<feature type="domain" description="Secretin/TonB short N-terminal" evidence="17">
    <location>
        <begin position="59"/>
        <end position="109"/>
    </location>
</feature>
<comment type="caution">
    <text evidence="18">The sequence shown here is derived from an EMBL/GenBank/DDBJ whole genome shotgun (WGS) entry which is preliminary data.</text>
</comment>
<evidence type="ECO:0000313" key="19">
    <source>
        <dbReference type="Proteomes" id="UP000013232"/>
    </source>
</evidence>
<dbReference type="InterPro" id="IPR037066">
    <property type="entry name" value="Plug_dom_sf"/>
</dbReference>
<dbReference type="GO" id="GO:0038023">
    <property type="term" value="F:signaling receptor activity"/>
    <property type="evidence" value="ECO:0007669"/>
    <property type="project" value="InterPro"/>
</dbReference>
<evidence type="ECO:0000256" key="15">
    <source>
        <dbReference type="RuleBase" id="RU003357"/>
    </source>
</evidence>